<proteinExistence type="predicted"/>
<dbReference type="AlphaFoldDB" id="A0A8J4Q2G0"/>
<evidence type="ECO:0000256" key="1">
    <source>
        <dbReference type="SAM" id="Coils"/>
    </source>
</evidence>
<feature type="compositionally biased region" description="Low complexity" evidence="2">
    <location>
        <begin position="291"/>
        <end position="309"/>
    </location>
</feature>
<dbReference type="EMBL" id="AJWJ01000026">
    <property type="protein sequence ID" value="KAF2077527.1"/>
    <property type="molecule type" value="Genomic_DNA"/>
</dbReference>
<feature type="compositionally biased region" description="Low complexity" evidence="2">
    <location>
        <begin position="1"/>
        <end position="25"/>
    </location>
</feature>
<feature type="region of interest" description="Disordered" evidence="2">
    <location>
        <begin position="289"/>
        <end position="309"/>
    </location>
</feature>
<keyword evidence="1" id="KW-0175">Coiled coil</keyword>
<accession>A0A8J4Q2G0</accession>
<comment type="caution">
    <text evidence="3">The sequence shown here is derived from an EMBL/GenBank/DDBJ whole genome shotgun (WGS) entry which is preliminary data.</text>
</comment>
<evidence type="ECO:0000313" key="3">
    <source>
        <dbReference type="EMBL" id="KAF2077527.1"/>
    </source>
</evidence>
<dbReference type="Proteomes" id="UP000695562">
    <property type="component" value="Unassembled WGS sequence"/>
</dbReference>
<gene>
    <name evidence="3" type="ORF">CYY_001145</name>
</gene>
<evidence type="ECO:0000256" key="2">
    <source>
        <dbReference type="SAM" id="MobiDB-lite"/>
    </source>
</evidence>
<reference evidence="3" key="1">
    <citation type="submission" date="2020-01" db="EMBL/GenBank/DDBJ databases">
        <title>Development of genomics and gene disruption for Polysphondylium violaceum indicates a role for the polyketide synthase stlB in stalk morphogenesis.</title>
        <authorList>
            <person name="Narita B."/>
            <person name="Kawabe Y."/>
            <person name="Kin K."/>
            <person name="Saito T."/>
            <person name="Gibbs R."/>
            <person name="Kuspa A."/>
            <person name="Muzny D."/>
            <person name="Queller D."/>
            <person name="Richards S."/>
            <person name="Strassman J."/>
            <person name="Sucgang R."/>
            <person name="Worley K."/>
            <person name="Schaap P."/>
        </authorList>
    </citation>
    <scope>NUCLEOTIDE SEQUENCE</scope>
    <source>
        <strain evidence="3">QSvi11</strain>
    </source>
</reference>
<organism evidence="3 4">
    <name type="scientific">Polysphondylium violaceum</name>
    <dbReference type="NCBI Taxonomy" id="133409"/>
    <lineage>
        <taxon>Eukaryota</taxon>
        <taxon>Amoebozoa</taxon>
        <taxon>Evosea</taxon>
        <taxon>Eumycetozoa</taxon>
        <taxon>Dictyostelia</taxon>
        <taxon>Dictyosteliales</taxon>
        <taxon>Dictyosteliaceae</taxon>
        <taxon>Polysphondylium</taxon>
    </lineage>
</organism>
<keyword evidence="4" id="KW-1185">Reference proteome</keyword>
<protein>
    <submittedName>
        <fullName evidence="3">Uncharacterized protein</fullName>
    </submittedName>
</protein>
<feature type="region of interest" description="Disordered" evidence="2">
    <location>
        <begin position="1"/>
        <end position="28"/>
    </location>
</feature>
<sequence length="309" mass="35907">MKDNSSNISSSNSSSDNNNNNNINNFHSLYGGISGSNSSSNDNNNNSNSEPRYVKDFKSLLESLNIPSNSSAYNIVTSDTPQTELINDIRSLKNSLSEIEIHFSSYQKHNAQTNFLSSSNLKKSPYINNLINQNIDISKRNRSCNGEIDRLKKTVSIQNSYLEEYKSNYKRVKAEISQIKTIFNIFEKNCIQLSSTNETLKKENKKNITIIRRLSNELSNKKEQILESQKHVHEQQTKIDTIEKEKKDLELTLQKTLDNFSKDEIQFGRTLNEKQDLFFKFEQILQKHKQYYQQPHQHQQQQQQDESHE</sequence>
<name>A0A8J4Q2G0_9MYCE</name>
<evidence type="ECO:0000313" key="4">
    <source>
        <dbReference type="Proteomes" id="UP000695562"/>
    </source>
</evidence>
<feature type="coiled-coil region" evidence="1">
    <location>
        <begin position="211"/>
        <end position="259"/>
    </location>
</feature>